<name>A0A9P5N511_9AGAM</name>
<evidence type="ECO:0000313" key="2">
    <source>
        <dbReference type="Proteomes" id="UP000759537"/>
    </source>
</evidence>
<reference evidence="1" key="1">
    <citation type="submission" date="2019-10" db="EMBL/GenBank/DDBJ databases">
        <authorList>
            <consortium name="DOE Joint Genome Institute"/>
            <person name="Kuo A."/>
            <person name="Miyauchi S."/>
            <person name="Kiss E."/>
            <person name="Drula E."/>
            <person name="Kohler A."/>
            <person name="Sanchez-Garcia M."/>
            <person name="Andreopoulos B."/>
            <person name="Barry K.W."/>
            <person name="Bonito G."/>
            <person name="Buee M."/>
            <person name="Carver A."/>
            <person name="Chen C."/>
            <person name="Cichocki N."/>
            <person name="Clum A."/>
            <person name="Culley D."/>
            <person name="Crous P.W."/>
            <person name="Fauchery L."/>
            <person name="Girlanda M."/>
            <person name="Hayes R."/>
            <person name="Keri Z."/>
            <person name="LaButti K."/>
            <person name="Lipzen A."/>
            <person name="Lombard V."/>
            <person name="Magnuson J."/>
            <person name="Maillard F."/>
            <person name="Morin E."/>
            <person name="Murat C."/>
            <person name="Nolan M."/>
            <person name="Ohm R."/>
            <person name="Pangilinan J."/>
            <person name="Pereira M."/>
            <person name="Perotto S."/>
            <person name="Peter M."/>
            <person name="Riley R."/>
            <person name="Sitrit Y."/>
            <person name="Stielow B."/>
            <person name="Szollosi G."/>
            <person name="Zifcakova L."/>
            <person name="Stursova M."/>
            <person name="Spatafora J.W."/>
            <person name="Tedersoo L."/>
            <person name="Vaario L.-M."/>
            <person name="Yamada A."/>
            <person name="Yan M."/>
            <person name="Wang P."/>
            <person name="Xu J."/>
            <person name="Bruns T."/>
            <person name="Baldrian P."/>
            <person name="Vilgalys R."/>
            <person name="Henrissat B."/>
            <person name="Grigoriev I.V."/>
            <person name="Hibbett D."/>
            <person name="Nagy L.G."/>
            <person name="Martin F.M."/>
        </authorList>
    </citation>
    <scope>NUCLEOTIDE SEQUENCE</scope>
    <source>
        <strain evidence="1">Prilba</strain>
    </source>
</reference>
<dbReference type="AlphaFoldDB" id="A0A9P5N511"/>
<proteinExistence type="predicted"/>
<gene>
    <name evidence="1" type="ORF">DFH94DRAFT_701086</name>
</gene>
<reference evidence="1" key="2">
    <citation type="journal article" date="2020" name="Nat. Commun.">
        <title>Large-scale genome sequencing of mycorrhizal fungi provides insights into the early evolution of symbiotic traits.</title>
        <authorList>
            <person name="Miyauchi S."/>
            <person name="Kiss E."/>
            <person name="Kuo A."/>
            <person name="Drula E."/>
            <person name="Kohler A."/>
            <person name="Sanchez-Garcia M."/>
            <person name="Morin E."/>
            <person name="Andreopoulos B."/>
            <person name="Barry K.W."/>
            <person name="Bonito G."/>
            <person name="Buee M."/>
            <person name="Carver A."/>
            <person name="Chen C."/>
            <person name="Cichocki N."/>
            <person name="Clum A."/>
            <person name="Culley D."/>
            <person name="Crous P.W."/>
            <person name="Fauchery L."/>
            <person name="Girlanda M."/>
            <person name="Hayes R.D."/>
            <person name="Keri Z."/>
            <person name="LaButti K."/>
            <person name="Lipzen A."/>
            <person name="Lombard V."/>
            <person name="Magnuson J."/>
            <person name="Maillard F."/>
            <person name="Murat C."/>
            <person name="Nolan M."/>
            <person name="Ohm R.A."/>
            <person name="Pangilinan J."/>
            <person name="Pereira M.F."/>
            <person name="Perotto S."/>
            <person name="Peter M."/>
            <person name="Pfister S."/>
            <person name="Riley R."/>
            <person name="Sitrit Y."/>
            <person name="Stielow J.B."/>
            <person name="Szollosi G."/>
            <person name="Zifcakova L."/>
            <person name="Stursova M."/>
            <person name="Spatafora J.W."/>
            <person name="Tedersoo L."/>
            <person name="Vaario L.M."/>
            <person name="Yamada A."/>
            <person name="Yan M."/>
            <person name="Wang P."/>
            <person name="Xu J."/>
            <person name="Bruns T."/>
            <person name="Baldrian P."/>
            <person name="Vilgalys R."/>
            <person name="Dunand C."/>
            <person name="Henrissat B."/>
            <person name="Grigoriev I.V."/>
            <person name="Hibbett D."/>
            <person name="Nagy L.G."/>
            <person name="Martin F.M."/>
        </authorList>
    </citation>
    <scope>NUCLEOTIDE SEQUENCE</scope>
    <source>
        <strain evidence="1">Prilba</strain>
    </source>
</reference>
<dbReference type="EMBL" id="WHVB01000001">
    <property type="protein sequence ID" value="KAF8486843.1"/>
    <property type="molecule type" value="Genomic_DNA"/>
</dbReference>
<sequence length="74" mass="8306">MALRTLEACLLCGVSGADPHLYIFLILARFLTTSTQDVLRLLGEDIRALPVKCTIRCMSFFEICISRYATTVYS</sequence>
<evidence type="ECO:0000313" key="1">
    <source>
        <dbReference type="EMBL" id="KAF8486843.1"/>
    </source>
</evidence>
<keyword evidence="2" id="KW-1185">Reference proteome</keyword>
<dbReference type="Proteomes" id="UP000759537">
    <property type="component" value="Unassembled WGS sequence"/>
</dbReference>
<accession>A0A9P5N511</accession>
<protein>
    <submittedName>
        <fullName evidence="1">Uncharacterized protein</fullName>
    </submittedName>
</protein>
<comment type="caution">
    <text evidence="1">The sequence shown here is derived from an EMBL/GenBank/DDBJ whole genome shotgun (WGS) entry which is preliminary data.</text>
</comment>
<organism evidence="1 2">
    <name type="scientific">Russula ochroleuca</name>
    <dbReference type="NCBI Taxonomy" id="152965"/>
    <lineage>
        <taxon>Eukaryota</taxon>
        <taxon>Fungi</taxon>
        <taxon>Dikarya</taxon>
        <taxon>Basidiomycota</taxon>
        <taxon>Agaricomycotina</taxon>
        <taxon>Agaricomycetes</taxon>
        <taxon>Russulales</taxon>
        <taxon>Russulaceae</taxon>
        <taxon>Russula</taxon>
    </lineage>
</organism>